<evidence type="ECO:0000259" key="2">
    <source>
        <dbReference type="PROSITE" id="PS51898"/>
    </source>
</evidence>
<feature type="domain" description="Tyr recombinase" evidence="2">
    <location>
        <begin position="1"/>
        <end position="190"/>
    </location>
</feature>
<dbReference type="SUPFAM" id="SSF56349">
    <property type="entry name" value="DNA breaking-rejoining enzymes"/>
    <property type="match status" value="1"/>
</dbReference>
<dbReference type="InterPro" id="IPR013762">
    <property type="entry name" value="Integrase-like_cat_sf"/>
</dbReference>
<organism evidence="3 4">
    <name type="scientific">Uliginosibacterium paludis</name>
    <dbReference type="NCBI Taxonomy" id="1615952"/>
    <lineage>
        <taxon>Bacteria</taxon>
        <taxon>Pseudomonadati</taxon>
        <taxon>Pseudomonadota</taxon>
        <taxon>Betaproteobacteria</taxon>
        <taxon>Rhodocyclales</taxon>
        <taxon>Zoogloeaceae</taxon>
        <taxon>Uliginosibacterium</taxon>
    </lineage>
</organism>
<proteinExistence type="predicted"/>
<dbReference type="EMBL" id="JBEWLZ010000013">
    <property type="protein sequence ID" value="MET1491636.1"/>
    <property type="molecule type" value="Genomic_DNA"/>
</dbReference>
<gene>
    <name evidence="3" type="ORF">ABVT11_17485</name>
</gene>
<dbReference type="Proteomes" id="UP001548590">
    <property type="component" value="Unassembled WGS sequence"/>
</dbReference>
<sequence>MTIQVISSQAPVRRRGCRHDQVRNLFQFAFWSDLRTSELVALKWGEMDWRKGFVRVSRTQTQAVTEAESQKTRRGTRSVKQLAPALTALKDQKPFTFTAGERVFLDPRSNGPWARDQLTREGAWTTALKLAKVRYRNPYQMRHTYASMMLSAGENPIWVAGQNGHLDTAMIFRIYGRWIPDASLQAGGMAVKMLPGSPTKRLR</sequence>
<dbReference type="Gene3D" id="1.10.443.10">
    <property type="entry name" value="Intergrase catalytic core"/>
    <property type="match status" value="1"/>
</dbReference>
<reference evidence="3 4" key="1">
    <citation type="submission" date="2024-07" db="EMBL/GenBank/DDBJ databases">
        <title>Uliginosibacterium paludis KCTC:42655.</title>
        <authorList>
            <person name="Kim M.K."/>
        </authorList>
    </citation>
    <scope>NUCLEOTIDE SEQUENCE [LARGE SCALE GENOMIC DNA]</scope>
    <source>
        <strain evidence="3 4">KCTC 42655</strain>
    </source>
</reference>
<accession>A0ABV2CUP4</accession>
<protein>
    <submittedName>
        <fullName evidence="3">Site-specific integrase</fullName>
    </submittedName>
</protein>
<dbReference type="InterPro" id="IPR002104">
    <property type="entry name" value="Integrase_catalytic"/>
</dbReference>
<comment type="caution">
    <text evidence="3">The sequence shown here is derived from an EMBL/GenBank/DDBJ whole genome shotgun (WGS) entry which is preliminary data.</text>
</comment>
<dbReference type="PROSITE" id="PS51898">
    <property type="entry name" value="TYR_RECOMBINASE"/>
    <property type="match status" value="1"/>
</dbReference>
<dbReference type="InterPro" id="IPR011010">
    <property type="entry name" value="DNA_brk_join_enz"/>
</dbReference>
<dbReference type="RefSeq" id="WP_345929409.1">
    <property type="nucleotide sequence ID" value="NZ_JBDIVF010000010.1"/>
</dbReference>
<dbReference type="CDD" id="cd01189">
    <property type="entry name" value="INT_ICEBs1_C_like"/>
    <property type="match status" value="1"/>
</dbReference>
<name>A0ABV2CUP4_9RHOO</name>
<keyword evidence="1" id="KW-0233">DNA recombination</keyword>
<evidence type="ECO:0000313" key="4">
    <source>
        <dbReference type="Proteomes" id="UP001548590"/>
    </source>
</evidence>
<evidence type="ECO:0000313" key="3">
    <source>
        <dbReference type="EMBL" id="MET1491636.1"/>
    </source>
</evidence>
<keyword evidence="4" id="KW-1185">Reference proteome</keyword>
<dbReference type="Pfam" id="PF00589">
    <property type="entry name" value="Phage_integrase"/>
    <property type="match status" value="1"/>
</dbReference>
<evidence type="ECO:0000256" key="1">
    <source>
        <dbReference type="ARBA" id="ARBA00023172"/>
    </source>
</evidence>